<proteinExistence type="predicted"/>
<name>A0AAW2ZGP5_9EUKA</name>
<evidence type="ECO:0000256" key="1">
    <source>
        <dbReference type="SAM" id="MobiDB-lite"/>
    </source>
</evidence>
<dbReference type="GO" id="GO:0016301">
    <property type="term" value="F:kinase activity"/>
    <property type="evidence" value="ECO:0007669"/>
    <property type="project" value="UniProtKB-KW"/>
</dbReference>
<feature type="region of interest" description="Disordered" evidence="1">
    <location>
        <begin position="1"/>
        <end position="80"/>
    </location>
</feature>
<evidence type="ECO:0000313" key="3">
    <source>
        <dbReference type="Proteomes" id="UP001431209"/>
    </source>
</evidence>
<sequence length="213" mass="24371">MKQNIQLSPNVPSLETESEPKKTLPKEKLPKKPVRKSTKQKDVEPRRSTRKRKVVEEVVEEIEEVPTPKPRSSRKQTKKITPVLSDEEVPPVNTIIPPIIPAPPALSQIDFQTMMIEMAKDVSGLVKKREADAKRIDELEQTIRDMRERQDAPAIQQAPTIQQTPVLPPNFRPNFQGYENNTGNIIVLIQQPQNNRGNFYDNFIGEILRNANR</sequence>
<dbReference type="AlphaFoldDB" id="A0AAW2ZGP5"/>
<keyword evidence="2" id="KW-0808">Transferase</keyword>
<protein>
    <submittedName>
        <fullName evidence="2">4-diphosphocytidyl-2-C-methyl-D-erythritol kinase</fullName>
    </submittedName>
</protein>
<feature type="compositionally biased region" description="Basic and acidic residues" evidence="1">
    <location>
        <begin position="18"/>
        <end position="30"/>
    </location>
</feature>
<reference evidence="2 3" key="1">
    <citation type="submission" date="2024-03" db="EMBL/GenBank/DDBJ databases">
        <title>The Acrasis kona genome and developmental transcriptomes reveal deep origins of eukaryotic multicellular pathways.</title>
        <authorList>
            <person name="Sheikh S."/>
            <person name="Fu C.-J."/>
            <person name="Brown M.W."/>
            <person name="Baldauf S.L."/>
        </authorList>
    </citation>
    <scope>NUCLEOTIDE SEQUENCE [LARGE SCALE GENOMIC DNA]</scope>
    <source>
        <strain evidence="2 3">ATCC MYA-3509</strain>
    </source>
</reference>
<dbReference type="EMBL" id="JAOPGA020001391">
    <property type="protein sequence ID" value="KAL0487980.1"/>
    <property type="molecule type" value="Genomic_DNA"/>
</dbReference>
<comment type="caution">
    <text evidence="2">The sequence shown here is derived from an EMBL/GenBank/DDBJ whole genome shotgun (WGS) entry which is preliminary data.</text>
</comment>
<dbReference type="Proteomes" id="UP001431209">
    <property type="component" value="Unassembled WGS sequence"/>
</dbReference>
<evidence type="ECO:0000313" key="2">
    <source>
        <dbReference type="EMBL" id="KAL0487980.1"/>
    </source>
</evidence>
<organism evidence="2 3">
    <name type="scientific">Acrasis kona</name>
    <dbReference type="NCBI Taxonomy" id="1008807"/>
    <lineage>
        <taxon>Eukaryota</taxon>
        <taxon>Discoba</taxon>
        <taxon>Heterolobosea</taxon>
        <taxon>Tetramitia</taxon>
        <taxon>Eutetramitia</taxon>
        <taxon>Acrasidae</taxon>
        <taxon>Acrasis</taxon>
    </lineage>
</organism>
<keyword evidence="2" id="KW-0418">Kinase</keyword>
<feature type="compositionally biased region" description="Polar residues" evidence="1">
    <location>
        <begin position="1"/>
        <end position="13"/>
    </location>
</feature>
<accession>A0AAW2ZGP5</accession>
<gene>
    <name evidence="2" type="ORF">AKO1_008848</name>
</gene>
<keyword evidence="3" id="KW-1185">Reference proteome</keyword>